<gene>
    <name evidence="1" type="primary">AlNc14C61G4460</name>
    <name evidence="1" type="ORF">ALNC14_051460</name>
</gene>
<dbReference type="HOGENOM" id="CLU_1079336_0_0_1"/>
<organism evidence="1">
    <name type="scientific">Albugo laibachii Nc14</name>
    <dbReference type="NCBI Taxonomy" id="890382"/>
    <lineage>
        <taxon>Eukaryota</taxon>
        <taxon>Sar</taxon>
        <taxon>Stramenopiles</taxon>
        <taxon>Oomycota</taxon>
        <taxon>Peronosporomycetes</taxon>
        <taxon>Albuginales</taxon>
        <taxon>Albuginaceae</taxon>
        <taxon>Albugo</taxon>
    </lineage>
</organism>
<reference evidence="1" key="1">
    <citation type="journal article" date="2011" name="PLoS Biol.">
        <title>Gene gain and loss during evolution of obligate parasitism in the white rust pathogen of Arabidopsis thaliana.</title>
        <authorList>
            <person name="Kemen E."/>
            <person name="Gardiner A."/>
            <person name="Schultz-Larsen T."/>
            <person name="Kemen A.C."/>
            <person name="Balmuth A.L."/>
            <person name="Robert-Seilaniantz A."/>
            <person name="Bailey K."/>
            <person name="Holub E."/>
            <person name="Studholme D.J."/>
            <person name="Maclean D."/>
            <person name="Jones J.D."/>
        </authorList>
    </citation>
    <scope>NUCLEOTIDE SEQUENCE</scope>
</reference>
<reference evidence="1" key="2">
    <citation type="submission" date="2011-02" db="EMBL/GenBank/DDBJ databases">
        <authorList>
            <person name="MacLean D."/>
        </authorList>
    </citation>
    <scope>NUCLEOTIDE SEQUENCE</scope>
</reference>
<dbReference type="EMBL" id="FR824106">
    <property type="protein sequence ID" value="CCA19003.1"/>
    <property type="molecule type" value="Genomic_DNA"/>
</dbReference>
<evidence type="ECO:0000313" key="1">
    <source>
        <dbReference type="EMBL" id="CCA19003.1"/>
    </source>
</evidence>
<protein>
    <submittedName>
        <fullName evidence="1">AlNc14C61G4460 protein</fullName>
    </submittedName>
</protein>
<dbReference type="AlphaFoldDB" id="F0WCT4"/>
<accession>F0WCT4</accession>
<name>F0WCT4_9STRA</name>
<sequence>MEVLADTEDESDSTVQCGTLVEFYRRLDTMIKMVGDPDSGSEQVSWFRISLDEEVGYVLEKEVPIDLILKEYGLETETAIPACDGANGNAKVEFHPGGKLTLDIALLETRYVFCGAQGESTNSEAYYGRLEDGEEYFKSGEVKIESWSDACFAADKTERKSMSGCVVAIDGAVVLWSCKKQTDVSLSTMQTEFIAASHNGAGMLKLSCLHLRQAFGWRCILSQALRETVLTTNLRQAIHRSILGPRCLVSVMTKENSL</sequence>
<proteinExistence type="predicted"/>
<dbReference type="CDD" id="cd09272">
    <property type="entry name" value="RNase_HI_RT_Ty1"/>
    <property type="match status" value="1"/>
</dbReference>